<dbReference type="Proteomes" id="UP000256708">
    <property type="component" value="Unassembled WGS sequence"/>
</dbReference>
<dbReference type="EMBL" id="QRGR01000002">
    <property type="protein sequence ID" value="RDV16871.1"/>
    <property type="molecule type" value="Genomic_DNA"/>
</dbReference>
<sequence>MNKITATIAYTKLREFLSEMTNWSVDIITGNLKLSRFNIDALGMVKFTNSLNEVYKDYRLHLSDEKVSECKIVNDLFILIWKSIPSELRDEPSLSNAINTIKDSAELASSENIDQSLVFYKMLIDEIDASNRIYKKTEGADKVVEKDLRGGNIYININL</sequence>
<dbReference type="InterPro" id="IPR036736">
    <property type="entry name" value="ACP-like_sf"/>
</dbReference>
<keyword evidence="2" id="KW-1185">Reference proteome</keyword>
<evidence type="ECO:0000313" key="2">
    <source>
        <dbReference type="Proteomes" id="UP000256708"/>
    </source>
</evidence>
<dbReference type="RefSeq" id="WP_115563812.1">
    <property type="nucleotide sequence ID" value="NZ_QRGR01000002.1"/>
</dbReference>
<comment type="caution">
    <text evidence="1">The sequence shown here is derived from an EMBL/GenBank/DDBJ whole genome shotgun (WGS) entry which is preliminary data.</text>
</comment>
<proteinExistence type="predicted"/>
<protein>
    <submittedName>
        <fullName evidence="1">Uncharacterized protein</fullName>
    </submittedName>
</protein>
<evidence type="ECO:0000313" key="1">
    <source>
        <dbReference type="EMBL" id="RDV16871.1"/>
    </source>
</evidence>
<accession>A0A3D8LHG4</accession>
<dbReference type="SUPFAM" id="SSF47336">
    <property type="entry name" value="ACP-like"/>
    <property type="match status" value="1"/>
</dbReference>
<reference evidence="2" key="1">
    <citation type="submission" date="2018-08" db="EMBL/GenBank/DDBJ databases">
        <authorList>
            <person name="Liu Z.-W."/>
            <person name="Du Z.-J."/>
        </authorList>
    </citation>
    <scope>NUCLEOTIDE SEQUENCE [LARGE SCALE GENOMIC DNA]</scope>
    <source>
        <strain evidence="2">H4X</strain>
    </source>
</reference>
<name>A0A3D8LHG4_9BACT</name>
<gene>
    <name evidence="1" type="ORF">DXT99_01795</name>
</gene>
<organism evidence="1 2">
    <name type="scientific">Pontibacter diazotrophicus</name>
    <dbReference type="NCBI Taxonomy" id="1400979"/>
    <lineage>
        <taxon>Bacteria</taxon>
        <taxon>Pseudomonadati</taxon>
        <taxon>Bacteroidota</taxon>
        <taxon>Cytophagia</taxon>
        <taxon>Cytophagales</taxon>
        <taxon>Hymenobacteraceae</taxon>
        <taxon>Pontibacter</taxon>
    </lineage>
</organism>
<dbReference type="AlphaFoldDB" id="A0A3D8LHG4"/>